<keyword evidence="4" id="KW-0560">Oxidoreductase</keyword>
<dbReference type="KEGG" id="abas:ACPOL_6348"/>
<dbReference type="SUPFAM" id="SSF51905">
    <property type="entry name" value="FAD/NAD(P)-binding domain"/>
    <property type="match status" value="1"/>
</dbReference>
<dbReference type="InterPro" id="IPR002938">
    <property type="entry name" value="FAD-bd"/>
</dbReference>
<keyword evidence="2" id="KW-0274">FAD</keyword>
<reference evidence="4 5" key="1">
    <citation type="journal article" date="2018" name="Front. Microbiol.">
        <title>Hydrolytic Capabilities as a Key to Environmental Success: Chitinolytic and Cellulolytic Acidobacteria From Acidic Sub-arctic Soils and Boreal Peatlands.</title>
        <authorList>
            <person name="Belova S.E."/>
            <person name="Ravin N.V."/>
            <person name="Pankratov T.A."/>
            <person name="Rakitin A.L."/>
            <person name="Ivanova A.A."/>
            <person name="Beletsky A.V."/>
            <person name="Mardanov A.V."/>
            <person name="Sinninghe Damste J.S."/>
            <person name="Dedysh S.N."/>
        </authorList>
    </citation>
    <scope>NUCLEOTIDE SEQUENCE [LARGE SCALE GENOMIC DNA]</scope>
    <source>
        <strain evidence="4 5">SBC82</strain>
    </source>
</reference>
<keyword evidence="4" id="KW-0503">Monooxygenase</keyword>
<accession>A0A2Z5G8I1</accession>
<name>A0A2Z5G8I1_9BACT</name>
<dbReference type="OrthoDB" id="9766816at2"/>
<dbReference type="PANTHER" id="PTHR43004">
    <property type="entry name" value="TRK SYSTEM POTASSIUM UPTAKE PROTEIN"/>
    <property type="match status" value="1"/>
</dbReference>
<protein>
    <submittedName>
        <fullName evidence="4">2,4-dichlorophenol 6-monooxygenase</fullName>
    </submittedName>
</protein>
<evidence type="ECO:0000256" key="1">
    <source>
        <dbReference type="ARBA" id="ARBA00022630"/>
    </source>
</evidence>
<dbReference type="Gene3D" id="3.30.9.10">
    <property type="entry name" value="D-Amino Acid Oxidase, subunit A, domain 2"/>
    <property type="match status" value="1"/>
</dbReference>
<dbReference type="GO" id="GO:0016709">
    <property type="term" value="F:oxidoreductase activity, acting on paired donors, with incorporation or reduction of molecular oxygen, NAD(P)H as one donor, and incorporation of one atom of oxygen"/>
    <property type="evidence" value="ECO:0007669"/>
    <property type="project" value="UniProtKB-ARBA"/>
</dbReference>
<gene>
    <name evidence="4" type="ORF">ACPOL_6348</name>
</gene>
<evidence type="ECO:0000259" key="3">
    <source>
        <dbReference type="Pfam" id="PF01494"/>
    </source>
</evidence>
<dbReference type="Proteomes" id="UP000253606">
    <property type="component" value="Chromosome"/>
</dbReference>
<dbReference type="PANTHER" id="PTHR43004:SF8">
    <property type="entry name" value="FAD-BINDING DOMAIN-CONTAINING PROTEIN-RELATED"/>
    <property type="match status" value="1"/>
</dbReference>
<evidence type="ECO:0000256" key="2">
    <source>
        <dbReference type="ARBA" id="ARBA00022827"/>
    </source>
</evidence>
<feature type="domain" description="FAD-binding" evidence="3">
    <location>
        <begin position="3"/>
        <end position="363"/>
    </location>
</feature>
<dbReference type="Pfam" id="PF01494">
    <property type="entry name" value="FAD_binding_3"/>
    <property type="match status" value="1"/>
</dbReference>
<dbReference type="RefSeq" id="WP_114210235.1">
    <property type="nucleotide sequence ID" value="NZ_CP030840.1"/>
</dbReference>
<dbReference type="GO" id="GO:0071949">
    <property type="term" value="F:FAD binding"/>
    <property type="evidence" value="ECO:0007669"/>
    <property type="project" value="InterPro"/>
</dbReference>
<evidence type="ECO:0000313" key="4">
    <source>
        <dbReference type="EMBL" id="AXC15582.1"/>
    </source>
</evidence>
<dbReference type="Pfam" id="PF21274">
    <property type="entry name" value="Rng_hyd_C"/>
    <property type="match status" value="1"/>
</dbReference>
<dbReference type="InterPro" id="IPR050641">
    <property type="entry name" value="RIFMO-like"/>
</dbReference>
<evidence type="ECO:0000313" key="5">
    <source>
        <dbReference type="Proteomes" id="UP000253606"/>
    </source>
</evidence>
<keyword evidence="5" id="KW-1185">Reference proteome</keyword>
<sequence>MIETDVLIVGCGPAGLTAAIGLAREGVRVIAITKYAQLAPTARAHCTNQRSFEIFRDFGIEPQAMASATPYTEMPNFTYLRSLSSDVEFARLRGLQLDDEDNLNASPCTIADLPQNLLEPILLTAATQQGAQVRFQTELTTFDQNETGVTAVVRDLLTGQDLTIRARYLIGADGGNSSVAKALELPFDGPGRLGGSLSIHFDCDLSEYTAYRPSHIFYILRSSTDRGGPGLGLLICFRPWNTWQFIKGYTAGQETPHLTTTEAVDVIRDYLGIPEIEPKVTSIGKWDLNSLCASLYQRGRVFCMGDAVHRHVPSNGLGSNCAMQDAYNLAWKLALVLRDHAGAGLLESYSQERVPVGQQYVARATKSMQLHRPLLEAIGLADPNRPEGDGDLARIAANSTDGAARRRGIQETMHAKIHEVRARGLELNHLYQSVAVIDEGQQPKDTGRDLELYARATTCPGAHLPHAWVQRSGHEVSTLDLVGQGRFTLLTGIGGDEWIGAAKAVAERFVLDIAAVKIGPGCEVTDLHHEWAERREIAENGCLLVRPDAHIAWRRMSTDTDPEGALTDAVARILDRQA</sequence>
<keyword evidence="1" id="KW-0285">Flavoprotein</keyword>
<dbReference type="AlphaFoldDB" id="A0A2Z5G8I1"/>
<dbReference type="EMBL" id="CP030840">
    <property type="protein sequence ID" value="AXC15582.1"/>
    <property type="molecule type" value="Genomic_DNA"/>
</dbReference>
<organism evidence="4 5">
    <name type="scientific">Acidisarcina polymorpha</name>
    <dbReference type="NCBI Taxonomy" id="2211140"/>
    <lineage>
        <taxon>Bacteria</taxon>
        <taxon>Pseudomonadati</taxon>
        <taxon>Acidobacteriota</taxon>
        <taxon>Terriglobia</taxon>
        <taxon>Terriglobales</taxon>
        <taxon>Acidobacteriaceae</taxon>
        <taxon>Acidisarcina</taxon>
    </lineage>
</organism>
<dbReference type="PRINTS" id="PR00420">
    <property type="entry name" value="RNGMNOXGNASE"/>
</dbReference>
<proteinExistence type="predicted"/>
<dbReference type="Gene3D" id="3.40.30.120">
    <property type="match status" value="1"/>
</dbReference>
<dbReference type="InterPro" id="IPR036188">
    <property type="entry name" value="FAD/NAD-bd_sf"/>
</dbReference>
<dbReference type="Gene3D" id="3.50.50.60">
    <property type="entry name" value="FAD/NAD(P)-binding domain"/>
    <property type="match status" value="1"/>
</dbReference>